<comment type="caution">
    <text evidence="9">The sequence shown here is derived from an EMBL/GenBank/DDBJ whole genome shotgun (WGS) entry which is preliminary data.</text>
</comment>
<keyword evidence="2" id="KW-0436">Ligase</keyword>
<dbReference type="EMBL" id="CAJOAZ010000190">
    <property type="protein sequence ID" value="CAF3569922.1"/>
    <property type="molecule type" value="Genomic_DNA"/>
</dbReference>
<protein>
    <recommendedName>
        <fullName evidence="4">Medium-chain acyl-CoA ligase ACSF2, mitochondrial</fullName>
    </recommendedName>
</protein>
<dbReference type="InterPro" id="IPR045851">
    <property type="entry name" value="AMP-bd_C_sf"/>
</dbReference>
<sequence length="570" mass="63397">MEKYSVHDMSNGVESACLPKKLTVSYVHNASSRPLVYGTIAQSFDKLARQYPDYECYIFKEEEKKYTYASLKYEIDCMSLALLELGFKKNDRLLVALPNCSESAVLTHVASKLGLIKVHVNPDAVACEITSTLTKLECQGIVMVSNDTTTETLREAIPDFNQESSSSIPSLKHIILTGSNISNAHSYNDLMKKGENKKTKEQEEILYKKQESIDPDSPLAIIMTSGSTDEPKPVTLTNFGVLNTILSHLDYFGSSFSHPCGAQVMFHISTGIWTILIMAVNKCTVTIPSLTYNVTSVMQAIDEEKCTSMIVSPIVFRDMLADSQRSNYDFSSLKYVGIGATSVPAKLLRKIETELGIDRVGQAYGLSESGCLLTMSLHCEDKRRHTSIGQCMPHMELKLVDDNGQIVPIGSQGEIWARGYSIMSGYYNDPETTAETITNAGWLKTGDLATMDEDGYLFFAGRKKHIIITGTGRNISPTGIEHAIEDHESIDEAQVFSIPDPRLGEIIYAFAKLNNGMHCEVDELKQFLADKLTDYKIPEHICFVDKFPRTALGKVTKFKLAEEMQNILKQ</sequence>
<evidence type="ECO:0000256" key="2">
    <source>
        <dbReference type="ARBA" id="ARBA00022598"/>
    </source>
</evidence>
<dbReference type="Gene3D" id="3.40.50.12780">
    <property type="entry name" value="N-terminal domain of ligase-like"/>
    <property type="match status" value="1"/>
</dbReference>
<evidence type="ECO:0000256" key="4">
    <source>
        <dbReference type="ARBA" id="ARBA00039638"/>
    </source>
</evidence>
<accession>A0A818LCB7</accession>
<evidence type="ECO:0000256" key="3">
    <source>
        <dbReference type="ARBA" id="ARBA00037247"/>
    </source>
</evidence>
<organism evidence="9 10">
    <name type="scientific">Adineta steineri</name>
    <dbReference type="NCBI Taxonomy" id="433720"/>
    <lineage>
        <taxon>Eukaryota</taxon>
        <taxon>Metazoa</taxon>
        <taxon>Spiralia</taxon>
        <taxon>Gnathifera</taxon>
        <taxon>Rotifera</taxon>
        <taxon>Eurotatoria</taxon>
        <taxon>Bdelloidea</taxon>
        <taxon>Adinetida</taxon>
        <taxon>Adinetidae</taxon>
        <taxon>Adineta</taxon>
    </lineage>
</organism>
<evidence type="ECO:0000256" key="5">
    <source>
        <dbReference type="ARBA" id="ARBA00047319"/>
    </source>
</evidence>
<name>A0A818LCB7_9BILA</name>
<dbReference type="Proteomes" id="UP000663844">
    <property type="component" value="Unassembled WGS sequence"/>
</dbReference>
<dbReference type="PANTHER" id="PTHR43201">
    <property type="entry name" value="ACYL-COA SYNTHETASE"/>
    <property type="match status" value="1"/>
</dbReference>
<evidence type="ECO:0000313" key="10">
    <source>
        <dbReference type="Proteomes" id="UP000663844"/>
    </source>
</evidence>
<dbReference type="InterPro" id="IPR042099">
    <property type="entry name" value="ANL_N_sf"/>
</dbReference>
<evidence type="ECO:0000259" key="7">
    <source>
        <dbReference type="Pfam" id="PF00501"/>
    </source>
</evidence>
<comment type="catalytic activity">
    <reaction evidence="5">
        <text>octanoate + ATP + CoA = octanoyl-CoA + AMP + diphosphate</text>
        <dbReference type="Rhea" id="RHEA:33631"/>
        <dbReference type="ChEBI" id="CHEBI:25646"/>
        <dbReference type="ChEBI" id="CHEBI:30616"/>
        <dbReference type="ChEBI" id="CHEBI:33019"/>
        <dbReference type="ChEBI" id="CHEBI:57287"/>
        <dbReference type="ChEBI" id="CHEBI:57386"/>
        <dbReference type="ChEBI" id="CHEBI:456215"/>
    </reaction>
</comment>
<proteinExistence type="inferred from homology"/>
<feature type="domain" description="AMP-binding enzyme C-terminal" evidence="8">
    <location>
        <begin position="480"/>
        <end position="554"/>
    </location>
</feature>
<reference evidence="9" key="1">
    <citation type="submission" date="2021-02" db="EMBL/GenBank/DDBJ databases">
        <authorList>
            <person name="Nowell W R."/>
        </authorList>
    </citation>
    <scope>NUCLEOTIDE SEQUENCE</scope>
</reference>
<dbReference type="Pfam" id="PF00501">
    <property type="entry name" value="AMP-binding"/>
    <property type="match status" value="1"/>
</dbReference>
<dbReference type="SUPFAM" id="SSF56801">
    <property type="entry name" value="Acetyl-CoA synthetase-like"/>
    <property type="match status" value="1"/>
</dbReference>
<dbReference type="InterPro" id="IPR000873">
    <property type="entry name" value="AMP-dep_synth/lig_dom"/>
</dbReference>
<dbReference type="Gene3D" id="3.30.300.30">
    <property type="match status" value="1"/>
</dbReference>
<evidence type="ECO:0000259" key="8">
    <source>
        <dbReference type="Pfam" id="PF13193"/>
    </source>
</evidence>
<comment type="catalytic activity">
    <reaction evidence="6">
        <text>a medium-chain fatty acid + ATP + CoA = a medium-chain fatty acyl-CoA + AMP + diphosphate</text>
        <dbReference type="Rhea" id="RHEA:48340"/>
        <dbReference type="ChEBI" id="CHEBI:30616"/>
        <dbReference type="ChEBI" id="CHEBI:33019"/>
        <dbReference type="ChEBI" id="CHEBI:57287"/>
        <dbReference type="ChEBI" id="CHEBI:59558"/>
        <dbReference type="ChEBI" id="CHEBI:90546"/>
        <dbReference type="ChEBI" id="CHEBI:456215"/>
        <dbReference type="EC" id="6.2.1.2"/>
    </reaction>
</comment>
<comment type="similarity">
    <text evidence="1">Belongs to the ATP-dependent AMP-binding enzyme family.</text>
</comment>
<dbReference type="PANTHER" id="PTHR43201:SF5">
    <property type="entry name" value="MEDIUM-CHAIN ACYL-COA LIGASE ACSF2, MITOCHONDRIAL"/>
    <property type="match status" value="1"/>
</dbReference>
<evidence type="ECO:0000256" key="6">
    <source>
        <dbReference type="ARBA" id="ARBA00048277"/>
    </source>
</evidence>
<evidence type="ECO:0000313" key="9">
    <source>
        <dbReference type="EMBL" id="CAF3569922.1"/>
    </source>
</evidence>
<comment type="function">
    <text evidence="3">Acyl-CoA synthases catalyze the initial reaction in fatty acid metabolism, by forming a thioester with CoA. Has some preference toward medium-chain substrates. Plays a role in adipocyte differentiation.</text>
</comment>
<dbReference type="Pfam" id="PF13193">
    <property type="entry name" value="AMP-binding_C"/>
    <property type="match status" value="1"/>
</dbReference>
<dbReference type="GO" id="GO:0031956">
    <property type="term" value="F:medium-chain fatty acid-CoA ligase activity"/>
    <property type="evidence" value="ECO:0007669"/>
    <property type="project" value="UniProtKB-EC"/>
</dbReference>
<feature type="domain" description="AMP-dependent synthetase/ligase" evidence="7">
    <location>
        <begin position="44"/>
        <end position="427"/>
    </location>
</feature>
<evidence type="ECO:0000256" key="1">
    <source>
        <dbReference type="ARBA" id="ARBA00006432"/>
    </source>
</evidence>
<dbReference type="AlphaFoldDB" id="A0A818LCB7"/>
<gene>
    <name evidence="9" type="ORF">OXD698_LOCUS4853</name>
</gene>
<dbReference type="GO" id="GO:0006631">
    <property type="term" value="P:fatty acid metabolic process"/>
    <property type="evidence" value="ECO:0007669"/>
    <property type="project" value="TreeGrafter"/>
</dbReference>
<dbReference type="InterPro" id="IPR025110">
    <property type="entry name" value="AMP-bd_C"/>
</dbReference>